<organism evidence="1">
    <name type="scientific">Siphoviridae sp. ctqpo8</name>
    <dbReference type="NCBI Taxonomy" id="2826469"/>
    <lineage>
        <taxon>Viruses</taxon>
        <taxon>Duplodnaviria</taxon>
        <taxon>Heunggongvirae</taxon>
        <taxon>Uroviricota</taxon>
        <taxon>Caudoviricetes</taxon>
    </lineage>
</organism>
<protein>
    <submittedName>
        <fullName evidence="1">Uncharacterized protein</fullName>
    </submittedName>
</protein>
<sequence>MLKYEGFLFHIPPKCQFMSSHFYCLLIAYCEHSFLSKKFVYLDVK</sequence>
<proteinExistence type="predicted"/>
<accession>A0A8S5M370</accession>
<dbReference type="EMBL" id="BK014804">
    <property type="protein sequence ID" value="DAD76527.1"/>
    <property type="molecule type" value="Genomic_DNA"/>
</dbReference>
<evidence type="ECO:0000313" key="1">
    <source>
        <dbReference type="EMBL" id="DAD76527.1"/>
    </source>
</evidence>
<reference evidence="1" key="1">
    <citation type="journal article" date="2021" name="Proc. Natl. Acad. Sci. U.S.A.">
        <title>A Catalog of Tens of Thousands of Viruses from Human Metagenomes Reveals Hidden Associations with Chronic Diseases.</title>
        <authorList>
            <person name="Tisza M.J."/>
            <person name="Buck C.B."/>
        </authorList>
    </citation>
    <scope>NUCLEOTIDE SEQUENCE</scope>
    <source>
        <strain evidence="1">Ctqpo8</strain>
    </source>
</reference>
<name>A0A8S5M370_9CAUD</name>